<accession>A0A6J4Q226</accession>
<organism evidence="1">
    <name type="scientific">uncultured Leptolyngbya sp</name>
    <dbReference type="NCBI Taxonomy" id="332963"/>
    <lineage>
        <taxon>Bacteria</taxon>
        <taxon>Bacillati</taxon>
        <taxon>Cyanobacteriota</taxon>
        <taxon>Cyanophyceae</taxon>
        <taxon>Leptolyngbyales</taxon>
        <taxon>Leptolyngbyaceae</taxon>
        <taxon>Leptolyngbya group</taxon>
        <taxon>Leptolyngbya</taxon>
        <taxon>environmental samples</taxon>
    </lineage>
</organism>
<proteinExistence type="predicted"/>
<gene>
    <name evidence="1" type="ORF">AVDCRST_MAG94-7279</name>
</gene>
<dbReference type="AlphaFoldDB" id="A0A6J4Q226"/>
<evidence type="ECO:0000313" key="1">
    <source>
        <dbReference type="EMBL" id="CAA9425990.1"/>
    </source>
</evidence>
<dbReference type="EMBL" id="CADCTY010002487">
    <property type="protein sequence ID" value="CAA9425990.1"/>
    <property type="molecule type" value="Genomic_DNA"/>
</dbReference>
<name>A0A6J4Q226_9CYAN</name>
<reference evidence="1" key="1">
    <citation type="submission" date="2020-02" db="EMBL/GenBank/DDBJ databases">
        <authorList>
            <person name="Meier V. D."/>
        </authorList>
    </citation>
    <scope>NUCLEOTIDE SEQUENCE</scope>
    <source>
        <strain evidence="1">AVDCRST_MAG94</strain>
    </source>
</reference>
<sequence length="41" mass="5157">MNEIEHWWFGLKNWMRQRWDEFDSFRDCVDAAFKNCPNVYA</sequence>
<protein>
    <submittedName>
        <fullName evidence="1">Mobile element protein</fullName>
    </submittedName>
</protein>